<dbReference type="EMBL" id="MFGO01000021">
    <property type="protein sequence ID" value="OGF40767.1"/>
    <property type="molecule type" value="Genomic_DNA"/>
</dbReference>
<keyword evidence="1" id="KW-1133">Transmembrane helix</keyword>
<dbReference type="InterPro" id="IPR003425">
    <property type="entry name" value="CCB3/YggT"/>
</dbReference>
<protein>
    <recommendedName>
        <fullName evidence="4">YggT family protein</fullName>
    </recommendedName>
</protein>
<comment type="caution">
    <text evidence="2">The sequence shown here is derived from an EMBL/GenBank/DDBJ whole genome shotgun (WGS) entry which is preliminary data.</text>
</comment>
<sequence length="89" mass="10053">MLFLAQIINFVFQVYLWIVLASCVISFVAPHSNNQIILFIRKITQPAFNAVRKILPFVVIGGLDLSPIIVIIALQFLQKIIITFLVSLI</sequence>
<evidence type="ECO:0008006" key="4">
    <source>
        <dbReference type="Google" id="ProtNLM"/>
    </source>
</evidence>
<dbReference type="Pfam" id="PF02325">
    <property type="entry name" value="CCB3_YggT"/>
    <property type="match status" value="1"/>
</dbReference>
<gene>
    <name evidence="2" type="ORF">A2531_07020</name>
</gene>
<dbReference type="AlphaFoldDB" id="A0A1F5TPK5"/>
<keyword evidence="1" id="KW-0472">Membrane</keyword>
<keyword evidence="1" id="KW-0812">Transmembrane</keyword>
<accession>A0A1F5TPK5</accession>
<organism evidence="2 3">
    <name type="scientific">Candidatus Falkowbacteria bacterium RIFOXYD2_FULL_34_120</name>
    <dbReference type="NCBI Taxonomy" id="1798007"/>
    <lineage>
        <taxon>Bacteria</taxon>
        <taxon>Candidatus Falkowiibacteriota</taxon>
    </lineage>
</organism>
<name>A0A1F5TPK5_9BACT</name>
<dbReference type="Proteomes" id="UP000177579">
    <property type="component" value="Unassembled WGS sequence"/>
</dbReference>
<reference evidence="2 3" key="1">
    <citation type="journal article" date="2016" name="Nat. Commun.">
        <title>Thousands of microbial genomes shed light on interconnected biogeochemical processes in an aquifer system.</title>
        <authorList>
            <person name="Anantharaman K."/>
            <person name="Brown C.T."/>
            <person name="Hug L.A."/>
            <person name="Sharon I."/>
            <person name="Castelle C.J."/>
            <person name="Probst A.J."/>
            <person name="Thomas B.C."/>
            <person name="Singh A."/>
            <person name="Wilkins M.J."/>
            <person name="Karaoz U."/>
            <person name="Brodie E.L."/>
            <person name="Williams K.H."/>
            <person name="Hubbard S.S."/>
            <person name="Banfield J.F."/>
        </authorList>
    </citation>
    <scope>NUCLEOTIDE SEQUENCE [LARGE SCALE GENOMIC DNA]</scope>
</reference>
<feature type="transmembrane region" description="Helical" evidence="1">
    <location>
        <begin position="54"/>
        <end position="77"/>
    </location>
</feature>
<evidence type="ECO:0000256" key="1">
    <source>
        <dbReference type="SAM" id="Phobius"/>
    </source>
</evidence>
<dbReference type="GO" id="GO:0016020">
    <property type="term" value="C:membrane"/>
    <property type="evidence" value="ECO:0007669"/>
    <property type="project" value="InterPro"/>
</dbReference>
<evidence type="ECO:0000313" key="2">
    <source>
        <dbReference type="EMBL" id="OGF40767.1"/>
    </source>
</evidence>
<proteinExistence type="predicted"/>
<evidence type="ECO:0000313" key="3">
    <source>
        <dbReference type="Proteomes" id="UP000177579"/>
    </source>
</evidence>
<feature type="transmembrane region" description="Helical" evidence="1">
    <location>
        <begin position="7"/>
        <end position="29"/>
    </location>
</feature>